<dbReference type="InterPro" id="IPR037010">
    <property type="entry name" value="VitB12-dep_Met_synth_activ_sf"/>
</dbReference>
<accession>A0A848BBG2</accession>
<protein>
    <submittedName>
        <fullName evidence="1">Methionine synthase</fullName>
    </submittedName>
</protein>
<evidence type="ECO:0000313" key="1">
    <source>
        <dbReference type="EMBL" id="NMD99434.1"/>
    </source>
</evidence>
<dbReference type="EMBL" id="JABAFA010000031">
    <property type="protein sequence ID" value="NMD99434.1"/>
    <property type="molecule type" value="Genomic_DNA"/>
</dbReference>
<reference evidence="1 2" key="1">
    <citation type="submission" date="2020-04" db="EMBL/GenBank/DDBJ databases">
        <authorList>
            <person name="Hitch T.C.A."/>
            <person name="Wylensek D."/>
            <person name="Clavel T."/>
        </authorList>
    </citation>
    <scope>NUCLEOTIDE SEQUENCE [LARGE SCALE GENOMIC DNA]</scope>
    <source>
        <strain evidence="1 2">PG-130-P53-12</strain>
    </source>
</reference>
<comment type="caution">
    <text evidence="1">The sequence shown here is derived from an EMBL/GenBank/DDBJ whole genome shotgun (WGS) entry which is preliminary data.</text>
</comment>
<dbReference type="RefSeq" id="WP_170077771.1">
    <property type="nucleotide sequence ID" value="NZ_JABAFA010000031.1"/>
</dbReference>
<organism evidence="1 2">
    <name type="scientific">Selenomonas bovis</name>
    <dbReference type="NCBI Taxonomy" id="416586"/>
    <lineage>
        <taxon>Bacteria</taxon>
        <taxon>Bacillati</taxon>
        <taxon>Bacillota</taxon>
        <taxon>Negativicutes</taxon>
        <taxon>Selenomonadales</taxon>
        <taxon>Selenomonadaceae</taxon>
        <taxon>Selenomonas</taxon>
    </lineage>
</organism>
<dbReference type="SUPFAM" id="SSF56507">
    <property type="entry name" value="Methionine synthase activation domain-like"/>
    <property type="match status" value="1"/>
</dbReference>
<gene>
    <name evidence="1" type="ORF">HF878_08140</name>
</gene>
<sequence>MPVYHAPLLRIDPKETRRYAGLMKAKDFDEQRILDACEDALLLAQPRGVWELYDYDCETQTVQSAPPFTIEGKKIGAHLAGCDKVILLAATVGDDIEDMVTQRFEQGAYASSVLLDAAATTAVEQIADGMEKAIAPKMAAQGYGMRWRFSPGYGDWPLEQQPELIRTSRAESIGVHLSSSLMLVPRKSVTAIIGLYKIRADAEEQHSPQGCAACNKLDCPSRKVLRNH</sequence>
<name>A0A848BBG2_9FIRM</name>
<dbReference type="AlphaFoldDB" id="A0A848BBG2"/>
<dbReference type="Proteomes" id="UP000543804">
    <property type="component" value="Unassembled WGS sequence"/>
</dbReference>
<evidence type="ECO:0000313" key="2">
    <source>
        <dbReference type="Proteomes" id="UP000543804"/>
    </source>
</evidence>
<dbReference type="Gene3D" id="3.40.109.40">
    <property type="match status" value="1"/>
</dbReference>
<proteinExistence type="predicted"/>
<dbReference type="GO" id="GO:0008705">
    <property type="term" value="F:methionine synthase activity"/>
    <property type="evidence" value="ECO:0007669"/>
    <property type="project" value="InterPro"/>
</dbReference>
<keyword evidence="2" id="KW-1185">Reference proteome</keyword>